<evidence type="ECO:0000256" key="1">
    <source>
        <dbReference type="SAM" id="MobiDB-lite"/>
    </source>
</evidence>
<feature type="compositionally biased region" description="Basic and acidic residues" evidence="1">
    <location>
        <begin position="97"/>
        <end position="110"/>
    </location>
</feature>
<feature type="region of interest" description="Disordered" evidence="1">
    <location>
        <begin position="91"/>
        <end position="115"/>
    </location>
</feature>
<accession>F2PIE9</accession>
<evidence type="ECO:0000313" key="3">
    <source>
        <dbReference type="Proteomes" id="UP000009169"/>
    </source>
</evidence>
<dbReference type="Proteomes" id="UP000009169">
    <property type="component" value="Unassembled WGS sequence"/>
</dbReference>
<dbReference type="EMBL" id="DS995719">
    <property type="protein sequence ID" value="EGE01711.1"/>
    <property type="molecule type" value="Genomic_DNA"/>
</dbReference>
<dbReference type="HOGENOM" id="CLU_1939606_0_0_1"/>
<evidence type="ECO:0000313" key="2">
    <source>
        <dbReference type="EMBL" id="EGE01711.1"/>
    </source>
</evidence>
<gene>
    <name evidence="2" type="ORF">TEQG_08587</name>
</gene>
<proteinExistence type="predicted"/>
<protein>
    <submittedName>
        <fullName evidence="2">Uncharacterized protein</fullName>
    </submittedName>
</protein>
<reference evidence="3" key="1">
    <citation type="journal article" date="2012" name="MBio">
        <title>Comparative genome analysis of Trichophyton rubrum and related dermatophytes reveals candidate genes involved in infection.</title>
        <authorList>
            <person name="Martinez D.A."/>
            <person name="Oliver B.G."/>
            <person name="Graeser Y."/>
            <person name="Goldberg J.M."/>
            <person name="Li W."/>
            <person name="Martinez-Rossi N.M."/>
            <person name="Monod M."/>
            <person name="Shelest E."/>
            <person name="Barton R.C."/>
            <person name="Birch E."/>
            <person name="Brakhage A.A."/>
            <person name="Chen Z."/>
            <person name="Gurr S.J."/>
            <person name="Heiman D."/>
            <person name="Heitman J."/>
            <person name="Kosti I."/>
            <person name="Rossi A."/>
            <person name="Saif S."/>
            <person name="Samalova M."/>
            <person name="Saunders C.W."/>
            <person name="Shea T."/>
            <person name="Summerbell R.C."/>
            <person name="Xu J."/>
            <person name="Young S."/>
            <person name="Zeng Q."/>
            <person name="Birren B.W."/>
            <person name="Cuomo C.A."/>
            <person name="White T.C."/>
        </authorList>
    </citation>
    <scope>NUCLEOTIDE SEQUENCE [LARGE SCALE GENOMIC DNA]</scope>
    <source>
        <strain evidence="3">ATCC MYA-4606 / CBS 127.97</strain>
    </source>
</reference>
<sequence>MYTRFFRRTGYMKTNHRFFSPVDKVSEVFHIDRVERFAPEACEKDRVKVVRYILRGRTDVNWESGSFEGVERRDRRPSIMAVLSAEGERNSQLSLRSKVEQGRRTARDTEYSEMPPAGFNEEELFVKVAN</sequence>
<keyword evidence="3" id="KW-1185">Reference proteome</keyword>
<dbReference type="AlphaFoldDB" id="F2PIE9"/>
<organism evidence="2 3">
    <name type="scientific">Trichophyton equinum (strain ATCC MYA-4606 / CBS 127.97)</name>
    <name type="common">Horse ringworm fungus</name>
    <dbReference type="NCBI Taxonomy" id="559882"/>
    <lineage>
        <taxon>Eukaryota</taxon>
        <taxon>Fungi</taxon>
        <taxon>Dikarya</taxon>
        <taxon>Ascomycota</taxon>
        <taxon>Pezizomycotina</taxon>
        <taxon>Eurotiomycetes</taxon>
        <taxon>Eurotiomycetidae</taxon>
        <taxon>Onygenales</taxon>
        <taxon>Arthrodermataceae</taxon>
        <taxon>Trichophyton</taxon>
    </lineage>
</organism>
<dbReference type="VEuPathDB" id="FungiDB:TEQG_08587"/>
<name>F2PIE9_TRIEC</name>